<proteinExistence type="predicted"/>
<accession>A0ABZ2LLT9</accession>
<name>A0ABZ2LLT9_9BACT</name>
<evidence type="ECO:0000313" key="2">
    <source>
        <dbReference type="Proteomes" id="UP001370348"/>
    </source>
</evidence>
<gene>
    <name evidence="1" type="ORF">LZC94_29085</name>
</gene>
<evidence type="ECO:0008006" key="3">
    <source>
        <dbReference type="Google" id="ProtNLM"/>
    </source>
</evidence>
<keyword evidence="2" id="KW-1185">Reference proteome</keyword>
<sequence length="187" mass="20544">MVLGRRILGIGVLAAWGLVAGCGKKADAEIDKKVEKLGEDLANKLILDMTKKQLAEAKTKFAGGEAVSDECSELRKDKLEVSKDKSADAAKLLKEIDVFCQLDVALGHDVAGLKKDYQEMIAAQKKKDRSSEQLYWAGLTTSCTSAKRLLDGLAQDKLENEPKAKELKSQIDQICTPENLARKKYFT</sequence>
<reference evidence="1 2" key="1">
    <citation type="submission" date="2021-12" db="EMBL/GenBank/DDBJ databases">
        <title>Discovery of the Pendulisporaceae a myxobacterial family with distinct sporulation behavior and unique specialized metabolism.</title>
        <authorList>
            <person name="Garcia R."/>
            <person name="Popoff A."/>
            <person name="Bader C.D."/>
            <person name="Loehr J."/>
            <person name="Walesch S."/>
            <person name="Walt C."/>
            <person name="Boldt J."/>
            <person name="Bunk B."/>
            <person name="Haeckl F.J.F.P.J."/>
            <person name="Gunesch A.P."/>
            <person name="Birkelbach J."/>
            <person name="Nuebel U."/>
            <person name="Pietschmann T."/>
            <person name="Bach T."/>
            <person name="Mueller R."/>
        </authorList>
    </citation>
    <scope>NUCLEOTIDE SEQUENCE [LARGE SCALE GENOMIC DNA]</scope>
    <source>
        <strain evidence="1 2">MSr11954</strain>
    </source>
</reference>
<dbReference type="Proteomes" id="UP001370348">
    <property type="component" value="Chromosome"/>
</dbReference>
<organism evidence="1 2">
    <name type="scientific">Pendulispora albinea</name>
    <dbReference type="NCBI Taxonomy" id="2741071"/>
    <lineage>
        <taxon>Bacteria</taxon>
        <taxon>Pseudomonadati</taxon>
        <taxon>Myxococcota</taxon>
        <taxon>Myxococcia</taxon>
        <taxon>Myxococcales</taxon>
        <taxon>Sorangiineae</taxon>
        <taxon>Pendulisporaceae</taxon>
        <taxon>Pendulispora</taxon>
    </lineage>
</organism>
<dbReference type="PROSITE" id="PS51257">
    <property type="entry name" value="PROKAR_LIPOPROTEIN"/>
    <property type="match status" value="1"/>
</dbReference>
<dbReference type="EMBL" id="CP089984">
    <property type="protein sequence ID" value="WXB11899.1"/>
    <property type="molecule type" value="Genomic_DNA"/>
</dbReference>
<dbReference type="RefSeq" id="WP_394821514.1">
    <property type="nucleotide sequence ID" value="NZ_CP089984.1"/>
</dbReference>
<evidence type="ECO:0000313" key="1">
    <source>
        <dbReference type="EMBL" id="WXB11899.1"/>
    </source>
</evidence>
<protein>
    <recommendedName>
        <fullName evidence="3">Lipoprotein</fullName>
    </recommendedName>
</protein>